<reference evidence="5 6" key="1">
    <citation type="submission" date="2016-11" db="EMBL/GenBank/DDBJ databases">
        <authorList>
            <person name="Jaros S."/>
            <person name="Januszkiewicz K."/>
            <person name="Wedrychowicz H."/>
        </authorList>
    </citation>
    <scope>NUCLEOTIDE SEQUENCE [LARGE SCALE GENOMIC DNA]</scope>
    <source>
        <strain evidence="5 6">CGMCC 1.10190</strain>
    </source>
</reference>
<dbReference type="Pfam" id="PF07702">
    <property type="entry name" value="UTRA"/>
    <property type="match status" value="1"/>
</dbReference>
<gene>
    <name evidence="5" type="ORF">SAMN04488135_11573</name>
</gene>
<evidence type="ECO:0000313" key="5">
    <source>
        <dbReference type="EMBL" id="SHI24347.1"/>
    </source>
</evidence>
<dbReference type="Gene3D" id="1.10.10.10">
    <property type="entry name" value="Winged helix-like DNA-binding domain superfamily/Winged helix DNA-binding domain"/>
    <property type="match status" value="1"/>
</dbReference>
<dbReference type="InterPro" id="IPR028978">
    <property type="entry name" value="Chorismate_lyase_/UTRA_dom_sf"/>
</dbReference>
<dbReference type="InterPro" id="IPR036390">
    <property type="entry name" value="WH_DNA-bd_sf"/>
</dbReference>
<name>A0A1M5ZJ75_9BURK</name>
<evidence type="ECO:0000256" key="2">
    <source>
        <dbReference type="ARBA" id="ARBA00023125"/>
    </source>
</evidence>
<dbReference type="InterPro" id="IPR011663">
    <property type="entry name" value="UTRA"/>
</dbReference>
<dbReference type="CDD" id="cd07377">
    <property type="entry name" value="WHTH_GntR"/>
    <property type="match status" value="1"/>
</dbReference>
<proteinExistence type="predicted"/>
<protein>
    <submittedName>
        <fullName evidence="5">GntR family transcriptional regulator</fullName>
    </submittedName>
</protein>
<dbReference type="InterPro" id="IPR036388">
    <property type="entry name" value="WH-like_DNA-bd_sf"/>
</dbReference>
<keyword evidence="6" id="KW-1185">Reference proteome</keyword>
<evidence type="ECO:0000256" key="3">
    <source>
        <dbReference type="ARBA" id="ARBA00023163"/>
    </source>
</evidence>
<dbReference type="SMART" id="SM00866">
    <property type="entry name" value="UTRA"/>
    <property type="match status" value="1"/>
</dbReference>
<dbReference type="RefSeq" id="WP_143161079.1">
    <property type="nucleotide sequence ID" value="NZ_FQXE01000015.1"/>
</dbReference>
<keyword evidence="1" id="KW-0805">Transcription regulation</keyword>
<keyword evidence="3" id="KW-0804">Transcription</keyword>
<organism evidence="5 6">
    <name type="scientific">Pollutimonas bauzanensis</name>
    <dbReference type="NCBI Taxonomy" id="658167"/>
    <lineage>
        <taxon>Bacteria</taxon>
        <taxon>Pseudomonadati</taxon>
        <taxon>Pseudomonadota</taxon>
        <taxon>Betaproteobacteria</taxon>
        <taxon>Burkholderiales</taxon>
        <taxon>Alcaligenaceae</taxon>
        <taxon>Pollutimonas</taxon>
    </lineage>
</organism>
<dbReference type="InterPro" id="IPR000524">
    <property type="entry name" value="Tscrpt_reg_HTH_GntR"/>
</dbReference>
<dbReference type="PANTHER" id="PTHR44846:SF1">
    <property type="entry name" value="MANNOSYL-D-GLYCERATE TRANSPORT_METABOLISM SYSTEM REPRESSOR MNGR-RELATED"/>
    <property type="match status" value="1"/>
</dbReference>
<dbReference type="PRINTS" id="PR00035">
    <property type="entry name" value="HTHGNTR"/>
</dbReference>
<dbReference type="GO" id="GO:0045892">
    <property type="term" value="P:negative regulation of DNA-templated transcription"/>
    <property type="evidence" value="ECO:0007669"/>
    <property type="project" value="TreeGrafter"/>
</dbReference>
<dbReference type="PANTHER" id="PTHR44846">
    <property type="entry name" value="MANNOSYL-D-GLYCERATE TRANSPORT/METABOLISM SYSTEM REPRESSOR MNGR-RELATED"/>
    <property type="match status" value="1"/>
</dbReference>
<accession>A0A1M5ZJ75</accession>
<dbReference type="AlphaFoldDB" id="A0A1M5ZJ75"/>
<keyword evidence="2" id="KW-0238">DNA-binding</keyword>
<dbReference type="GO" id="GO:0003700">
    <property type="term" value="F:DNA-binding transcription factor activity"/>
    <property type="evidence" value="ECO:0007669"/>
    <property type="project" value="InterPro"/>
</dbReference>
<dbReference type="Gene3D" id="3.40.1410.10">
    <property type="entry name" value="Chorismate lyase-like"/>
    <property type="match status" value="1"/>
</dbReference>
<sequence>MVEINKNSEIPLYLQIADLLTADIKSKRLLPLEKIPTEYELTRIFNVSRVTVRQAIRILVERGLAVSRQGKGVFVTGPVVNQELNELRGFYDSLLAQGYDPETEVLSFDAPEAGARNPLLGHAEYDIYHFKRLYKIDNIVVALADVTLPGCGHRLTRADVERLPVYSLIEQVLKKKVARATTEIRSGRADDQIAQVMGLGDERYLLTMLRTSLDAKGLILETTCFYIQPDVFAFHLEVAGPLQIASSIRRVGHSPALP</sequence>
<evidence type="ECO:0000256" key="1">
    <source>
        <dbReference type="ARBA" id="ARBA00023015"/>
    </source>
</evidence>
<dbReference type="SMART" id="SM00345">
    <property type="entry name" value="HTH_GNTR"/>
    <property type="match status" value="1"/>
</dbReference>
<feature type="domain" description="HTH gntR-type" evidence="4">
    <location>
        <begin position="10"/>
        <end position="78"/>
    </location>
</feature>
<dbReference type="STRING" id="658167.SAMN04488135_11573"/>
<dbReference type="GO" id="GO:0003677">
    <property type="term" value="F:DNA binding"/>
    <property type="evidence" value="ECO:0007669"/>
    <property type="project" value="UniProtKB-KW"/>
</dbReference>
<evidence type="ECO:0000313" key="6">
    <source>
        <dbReference type="Proteomes" id="UP000184226"/>
    </source>
</evidence>
<dbReference type="OrthoDB" id="8584262at2"/>
<evidence type="ECO:0000259" key="4">
    <source>
        <dbReference type="PROSITE" id="PS50949"/>
    </source>
</evidence>
<dbReference type="SUPFAM" id="SSF64288">
    <property type="entry name" value="Chorismate lyase-like"/>
    <property type="match status" value="1"/>
</dbReference>
<dbReference type="SUPFAM" id="SSF46785">
    <property type="entry name" value="Winged helix' DNA-binding domain"/>
    <property type="match status" value="1"/>
</dbReference>
<dbReference type="PROSITE" id="PS50949">
    <property type="entry name" value="HTH_GNTR"/>
    <property type="match status" value="1"/>
</dbReference>
<dbReference type="Pfam" id="PF00392">
    <property type="entry name" value="GntR"/>
    <property type="match status" value="1"/>
</dbReference>
<dbReference type="InterPro" id="IPR050679">
    <property type="entry name" value="Bact_HTH_transcr_reg"/>
</dbReference>
<dbReference type="Proteomes" id="UP000184226">
    <property type="component" value="Unassembled WGS sequence"/>
</dbReference>
<dbReference type="EMBL" id="FQXE01000015">
    <property type="protein sequence ID" value="SHI24347.1"/>
    <property type="molecule type" value="Genomic_DNA"/>
</dbReference>